<dbReference type="InterPro" id="IPR050114">
    <property type="entry name" value="UPF0173_UPF0282_UlaG_hydrolase"/>
</dbReference>
<protein>
    <submittedName>
        <fullName evidence="3">MBL fold metallo-hydrolase</fullName>
    </submittedName>
</protein>
<evidence type="ECO:0000313" key="3">
    <source>
        <dbReference type="EMBL" id="TDC16292.1"/>
    </source>
</evidence>
<keyword evidence="4" id="KW-1185">Reference proteome</keyword>
<dbReference type="Gene3D" id="3.60.15.10">
    <property type="entry name" value="Ribonuclease Z/Hydroxyacylglutathione hydrolase-like"/>
    <property type="match status" value="1"/>
</dbReference>
<organism evidence="3 4">
    <name type="scientific">Actinomadura bangladeshensis</name>
    <dbReference type="NCBI Taxonomy" id="453573"/>
    <lineage>
        <taxon>Bacteria</taxon>
        <taxon>Bacillati</taxon>
        <taxon>Actinomycetota</taxon>
        <taxon>Actinomycetes</taxon>
        <taxon>Streptosporangiales</taxon>
        <taxon>Thermomonosporaceae</taxon>
        <taxon>Actinomadura</taxon>
    </lineage>
</organism>
<keyword evidence="1 3" id="KW-0378">Hydrolase</keyword>
<dbReference type="AlphaFoldDB" id="A0A4R4P7Y7"/>
<dbReference type="InterPro" id="IPR036866">
    <property type="entry name" value="RibonucZ/Hydroxyglut_hydro"/>
</dbReference>
<dbReference type="GO" id="GO:0016787">
    <property type="term" value="F:hydrolase activity"/>
    <property type="evidence" value="ECO:0007669"/>
    <property type="project" value="UniProtKB-KW"/>
</dbReference>
<dbReference type="RefSeq" id="WP_131939338.1">
    <property type="nucleotide sequence ID" value="NZ_BAAAMX010000016.1"/>
</dbReference>
<dbReference type="InterPro" id="IPR001279">
    <property type="entry name" value="Metallo-B-lactamas"/>
</dbReference>
<dbReference type="OrthoDB" id="3204284at2"/>
<gene>
    <name evidence="3" type="ORF">E1284_13175</name>
</gene>
<dbReference type="PANTHER" id="PTHR43546:SF9">
    <property type="entry name" value="L-ASCORBATE-6-PHOSPHATE LACTONASE ULAG-RELATED"/>
    <property type="match status" value="1"/>
</dbReference>
<evidence type="ECO:0000259" key="2">
    <source>
        <dbReference type="Pfam" id="PF12706"/>
    </source>
</evidence>
<dbReference type="Proteomes" id="UP000295431">
    <property type="component" value="Unassembled WGS sequence"/>
</dbReference>
<sequence>MSSLNLRYLGGPTAILEIGGVRLVVDPTFDAPGDYPIGSRKLAKTAGAVLGPAEVGPVDAVLLSHDQHPDNLDNGGRAYLADVPLTLTTEAAAGRLGGTARALPNWEHLDLPRPGGGALRVTGVPAQHGPDGTEHLTGPVTGFVLSGDGVPTTYVSGDNASLDVVRAIADRFGPFEVAVLFMGAARTPLVGDADLTLGSGAAAEAAAILRAGRIVPLHFEGWAHFTQGRDTIRPAFDAAGLTDRLHLLDPGEAVTL</sequence>
<evidence type="ECO:0000313" key="4">
    <source>
        <dbReference type="Proteomes" id="UP000295431"/>
    </source>
</evidence>
<name>A0A4R4P7Y7_9ACTN</name>
<comment type="caution">
    <text evidence="3">The sequence shown here is derived from an EMBL/GenBank/DDBJ whole genome shotgun (WGS) entry which is preliminary data.</text>
</comment>
<proteinExistence type="predicted"/>
<evidence type="ECO:0000256" key="1">
    <source>
        <dbReference type="ARBA" id="ARBA00022801"/>
    </source>
</evidence>
<accession>A0A4R4P7Y7</accession>
<reference evidence="3 4" key="1">
    <citation type="submission" date="2019-03" db="EMBL/GenBank/DDBJ databases">
        <title>Draft genome sequences of novel Actinobacteria.</title>
        <authorList>
            <person name="Sahin N."/>
            <person name="Ay H."/>
            <person name="Saygin H."/>
        </authorList>
    </citation>
    <scope>NUCLEOTIDE SEQUENCE [LARGE SCALE GENOMIC DNA]</scope>
    <source>
        <strain evidence="3 4">DSM 45347</strain>
    </source>
</reference>
<dbReference type="EMBL" id="SMJW01000053">
    <property type="protein sequence ID" value="TDC16292.1"/>
    <property type="molecule type" value="Genomic_DNA"/>
</dbReference>
<dbReference type="PANTHER" id="PTHR43546">
    <property type="entry name" value="UPF0173 METAL-DEPENDENT HYDROLASE MJ1163-RELATED"/>
    <property type="match status" value="1"/>
</dbReference>
<dbReference type="SUPFAM" id="SSF56281">
    <property type="entry name" value="Metallo-hydrolase/oxidoreductase"/>
    <property type="match status" value="1"/>
</dbReference>
<dbReference type="Pfam" id="PF12706">
    <property type="entry name" value="Lactamase_B_2"/>
    <property type="match status" value="1"/>
</dbReference>
<feature type="domain" description="Metallo-beta-lactamase" evidence="2">
    <location>
        <begin position="22"/>
        <end position="219"/>
    </location>
</feature>